<protein>
    <submittedName>
        <fullName evidence="1">Uncharacterized protein</fullName>
    </submittedName>
</protein>
<reference evidence="1 2" key="1">
    <citation type="submission" date="2024-01" db="EMBL/GenBank/DDBJ databases">
        <title>The genomes of 5 underutilized Papilionoideae crops provide insights into root nodulation and disease resistanc.</title>
        <authorList>
            <person name="Jiang F."/>
        </authorList>
    </citation>
    <scope>NUCLEOTIDE SEQUENCE [LARGE SCALE GENOMIC DNA]</scope>
    <source>
        <strain evidence="1">DUOXIRENSHENG_FW03</strain>
        <tissue evidence="1">Leaves</tissue>
    </source>
</reference>
<gene>
    <name evidence="1" type="ORF">VNO78_23431</name>
</gene>
<evidence type="ECO:0000313" key="2">
    <source>
        <dbReference type="Proteomes" id="UP001386955"/>
    </source>
</evidence>
<organism evidence="1 2">
    <name type="scientific">Psophocarpus tetragonolobus</name>
    <name type="common">Winged bean</name>
    <name type="synonym">Dolichos tetragonolobus</name>
    <dbReference type="NCBI Taxonomy" id="3891"/>
    <lineage>
        <taxon>Eukaryota</taxon>
        <taxon>Viridiplantae</taxon>
        <taxon>Streptophyta</taxon>
        <taxon>Embryophyta</taxon>
        <taxon>Tracheophyta</taxon>
        <taxon>Spermatophyta</taxon>
        <taxon>Magnoliopsida</taxon>
        <taxon>eudicotyledons</taxon>
        <taxon>Gunneridae</taxon>
        <taxon>Pentapetalae</taxon>
        <taxon>rosids</taxon>
        <taxon>fabids</taxon>
        <taxon>Fabales</taxon>
        <taxon>Fabaceae</taxon>
        <taxon>Papilionoideae</taxon>
        <taxon>50 kb inversion clade</taxon>
        <taxon>NPAAA clade</taxon>
        <taxon>indigoferoid/millettioid clade</taxon>
        <taxon>Phaseoleae</taxon>
        <taxon>Psophocarpus</taxon>
    </lineage>
</organism>
<sequence length="295" mass="32531">MPPHILDEGRLVIFTGKHRKKDDARFAFVPFVGVKSPLRLKRVDKIRIGQNKIKVKLPKFSPGRLHVKEKTGSISNDVSSSVAINSGTEIRICIGESSNMHISHGKGSETDQEMNQGVNYVHALENLGPIEWSSQFHSNCRMIQVQNLRWSCPALDQLDWVQAALTSCHVIPSNVKNMCLAVLDLCIFFVDKSNASIPHDWLNHEKHGLVGNFRGVSASMNLATISGGLNLWFQFVNFELDGASSSHAAALPWRSSFINHAPVNIAELVSAGTPTHASFVGVLAGGNRWYRKAMS</sequence>
<dbReference type="EMBL" id="JAYMYS010000006">
    <property type="protein sequence ID" value="KAK7388609.1"/>
    <property type="molecule type" value="Genomic_DNA"/>
</dbReference>
<dbReference type="Proteomes" id="UP001386955">
    <property type="component" value="Unassembled WGS sequence"/>
</dbReference>
<name>A0AAN9S347_PSOTE</name>
<keyword evidence="2" id="KW-1185">Reference proteome</keyword>
<accession>A0AAN9S347</accession>
<proteinExistence type="predicted"/>
<evidence type="ECO:0000313" key="1">
    <source>
        <dbReference type="EMBL" id="KAK7388609.1"/>
    </source>
</evidence>
<dbReference type="AlphaFoldDB" id="A0AAN9S347"/>
<comment type="caution">
    <text evidence="1">The sequence shown here is derived from an EMBL/GenBank/DDBJ whole genome shotgun (WGS) entry which is preliminary data.</text>
</comment>